<organism evidence="2 3">
    <name type="scientific">Pedobacter ureilyticus</name>
    <dbReference type="NCBI Taxonomy" id="1393051"/>
    <lineage>
        <taxon>Bacteria</taxon>
        <taxon>Pseudomonadati</taxon>
        <taxon>Bacteroidota</taxon>
        <taxon>Sphingobacteriia</taxon>
        <taxon>Sphingobacteriales</taxon>
        <taxon>Sphingobacteriaceae</taxon>
        <taxon>Pedobacter</taxon>
    </lineage>
</organism>
<dbReference type="Proteomes" id="UP001517247">
    <property type="component" value="Unassembled WGS sequence"/>
</dbReference>
<evidence type="ECO:0000313" key="3">
    <source>
        <dbReference type="Proteomes" id="UP001517247"/>
    </source>
</evidence>
<protein>
    <recommendedName>
        <fullName evidence="4">CcmD family protein</fullName>
    </recommendedName>
</protein>
<feature type="transmembrane region" description="Helical" evidence="1">
    <location>
        <begin position="63"/>
        <end position="84"/>
    </location>
</feature>
<evidence type="ECO:0000256" key="1">
    <source>
        <dbReference type="SAM" id="Phobius"/>
    </source>
</evidence>
<sequence>MGKKMLSGRHIISSLSSLAAKRRLTSLCGILLVISIIYSSNSLEVSAHAQNDLSPLKDVTFKGLILSLNVVFFFAFLASTLSIIKNEDNNQNNQLR</sequence>
<proteinExistence type="predicted"/>
<name>A0ABW9J454_9SPHI</name>
<keyword evidence="1" id="KW-0812">Transmembrane</keyword>
<reference evidence="2 3" key="1">
    <citation type="submission" date="2024-12" db="EMBL/GenBank/DDBJ databases">
        <authorList>
            <person name="Hu S."/>
        </authorList>
    </citation>
    <scope>NUCLEOTIDE SEQUENCE [LARGE SCALE GENOMIC DNA]</scope>
    <source>
        <strain evidence="2 3">THG-T11</strain>
    </source>
</reference>
<dbReference type="EMBL" id="SSHJ02000005">
    <property type="protein sequence ID" value="MFN0255316.1"/>
    <property type="molecule type" value="Genomic_DNA"/>
</dbReference>
<accession>A0ABW9J454</accession>
<keyword evidence="1" id="KW-1133">Transmembrane helix</keyword>
<evidence type="ECO:0000313" key="2">
    <source>
        <dbReference type="EMBL" id="MFN0255316.1"/>
    </source>
</evidence>
<gene>
    <name evidence="2" type="ORF">E6A44_007010</name>
</gene>
<dbReference type="RefSeq" id="WP_138722429.1">
    <property type="nucleotide sequence ID" value="NZ_SSHJ02000005.1"/>
</dbReference>
<comment type="caution">
    <text evidence="2">The sequence shown here is derived from an EMBL/GenBank/DDBJ whole genome shotgun (WGS) entry which is preliminary data.</text>
</comment>
<evidence type="ECO:0008006" key="4">
    <source>
        <dbReference type="Google" id="ProtNLM"/>
    </source>
</evidence>
<keyword evidence="3" id="KW-1185">Reference proteome</keyword>
<keyword evidence="1" id="KW-0472">Membrane</keyword>